<dbReference type="EMBL" id="REGN01004162">
    <property type="protein sequence ID" value="RNA18857.1"/>
    <property type="molecule type" value="Genomic_DNA"/>
</dbReference>
<name>A0A3M7R5J9_BRAPC</name>
<protein>
    <submittedName>
        <fullName evidence="2">Uncharacterized protein</fullName>
    </submittedName>
</protein>
<evidence type="ECO:0000313" key="2">
    <source>
        <dbReference type="EMBL" id="RNA18857.1"/>
    </source>
</evidence>
<sequence length="107" mass="12006">MITFLQSLKKGFLNSLRAVTLLFSMCGLKFSDKICVVLQFNNKMQHVCQFNFASNQQKKSKPHTTLISTLFSKFLKTSSPANPALRHPIPTSTPSTTLAQSNSHKYL</sequence>
<evidence type="ECO:0000256" key="1">
    <source>
        <dbReference type="SAM" id="MobiDB-lite"/>
    </source>
</evidence>
<accession>A0A3M7R5J9</accession>
<reference evidence="2 3" key="1">
    <citation type="journal article" date="2018" name="Sci. Rep.">
        <title>Genomic signatures of local adaptation to the degree of environmental predictability in rotifers.</title>
        <authorList>
            <person name="Franch-Gras L."/>
            <person name="Hahn C."/>
            <person name="Garcia-Roger E.M."/>
            <person name="Carmona M.J."/>
            <person name="Serra M."/>
            <person name="Gomez A."/>
        </authorList>
    </citation>
    <scope>NUCLEOTIDE SEQUENCE [LARGE SCALE GENOMIC DNA]</scope>
    <source>
        <strain evidence="2">HYR1</strain>
    </source>
</reference>
<feature type="non-terminal residue" evidence="2">
    <location>
        <position position="107"/>
    </location>
</feature>
<organism evidence="2 3">
    <name type="scientific">Brachionus plicatilis</name>
    <name type="common">Marine rotifer</name>
    <name type="synonym">Brachionus muelleri</name>
    <dbReference type="NCBI Taxonomy" id="10195"/>
    <lineage>
        <taxon>Eukaryota</taxon>
        <taxon>Metazoa</taxon>
        <taxon>Spiralia</taxon>
        <taxon>Gnathifera</taxon>
        <taxon>Rotifera</taxon>
        <taxon>Eurotatoria</taxon>
        <taxon>Monogononta</taxon>
        <taxon>Pseudotrocha</taxon>
        <taxon>Ploima</taxon>
        <taxon>Brachionidae</taxon>
        <taxon>Brachionus</taxon>
    </lineage>
</organism>
<dbReference type="AlphaFoldDB" id="A0A3M7R5J9"/>
<proteinExistence type="predicted"/>
<keyword evidence="3" id="KW-1185">Reference proteome</keyword>
<feature type="region of interest" description="Disordered" evidence="1">
    <location>
        <begin position="82"/>
        <end position="107"/>
    </location>
</feature>
<comment type="caution">
    <text evidence="2">The sequence shown here is derived from an EMBL/GenBank/DDBJ whole genome shotgun (WGS) entry which is preliminary data.</text>
</comment>
<dbReference type="Proteomes" id="UP000276133">
    <property type="component" value="Unassembled WGS sequence"/>
</dbReference>
<gene>
    <name evidence="2" type="ORF">BpHYR1_039229</name>
</gene>
<evidence type="ECO:0000313" key="3">
    <source>
        <dbReference type="Proteomes" id="UP000276133"/>
    </source>
</evidence>
<feature type="compositionally biased region" description="Polar residues" evidence="1">
    <location>
        <begin position="90"/>
        <end position="107"/>
    </location>
</feature>